<feature type="signal peptide" evidence="2">
    <location>
        <begin position="1"/>
        <end position="29"/>
    </location>
</feature>
<gene>
    <name evidence="3" type="ORF">G3A44_05075</name>
</gene>
<dbReference type="Proteomes" id="UP000484255">
    <property type="component" value="Unassembled WGS sequence"/>
</dbReference>
<protein>
    <recommendedName>
        <fullName evidence="5">DUF4124 domain-containing protein</fullName>
    </recommendedName>
</protein>
<evidence type="ECO:0008006" key="5">
    <source>
        <dbReference type="Google" id="ProtNLM"/>
    </source>
</evidence>
<dbReference type="AlphaFoldDB" id="A0A7C9PG48"/>
<feature type="compositionally biased region" description="Basic and acidic residues" evidence="1">
    <location>
        <begin position="90"/>
        <end position="103"/>
    </location>
</feature>
<evidence type="ECO:0000313" key="3">
    <source>
        <dbReference type="EMBL" id="NDY90570.1"/>
    </source>
</evidence>
<feature type="compositionally biased region" description="Low complexity" evidence="1">
    <location>
        <begin position="60"/>
        <end position="84"/>
    </location>
</feature>
<evidence type="ECO:0000256" key="1">
    <source>
        <dbReference type="SAM" id="MobiDB-lite"/>
    </source>
</evidence>
<name>A0A7C9PG48_9BURK</name>
<evidence type="ECO:0000256" key="2">
    <source>
        <dbReference type="SAM" id="SignalP"/>
    </source>
</evidence>
<evidence type="ECO:0000313" key="4">
    <source>
        <dbReference type="Proteomes" id="UP000484255"/>
    </source>
</evidence>
<dbReference type="RefSeq" id="WP_163456425.1">
    <property type="nucleotide sequence ID" value="NZ_JAAGOH010000004.1"/>
</dbReference>
<proteinExistence type="predicted"/>
<keyword evidence="4" id="KW-1185">Reference proteome</keyword>
<keyword evidence="2" id="KW-0732">Signal</keyword>
<sequence>MRSTSSPTLPLAALGLALTLPWVPTPSSAQNVYYICPGNVFTNTLTAKEAESKGCKSREAATPATVPAPARARPSASSEPTRSPNTPDVRVQRAEQEARDTDARRILEAELRKEEAALEALRKEYNNGEPERRGDERNGQKYLERTESLKAALTRKEADVAAIRREIAKLGGT</sequence>
<feature type="chain" id="PRO_5028971567" description="DUF4124 domain-containing protein" evidence="2">
    <location>
        <begin position="30"/>
        <end position="173"/>
    </location>
</feature>
<dbReference type="EMBL" id="JAAGOH010000004">
    <property type="protein sequence ID" value="NDY90570.1"/>
    <property type="molecule type" value="Genomic_DNA"/>
</dbReference>
<organism evidence="3 4">
    <name type="scientific">Ideonella livida</name>
    <dbReference type="NCBI Taxonomy" id="2707176"/>
    <lineage>
        <taxon>Bacteria</taxon>
        <taxon>Pseudomonadati</taxon>
        <taxon>Pseudomonadota</taxon>
        <taxon>Betaproteobacteria</taxon>
        <taxon>Burkholderiales</taxon>
        <taxon>Sphaerotilaceae</taxon>
        <taxon>Ideonella</taxon>
    </lineage>
</organism>
<feature type="region of interest" description="Disordered" evidence="1">
    <location>
        <begin position="122"/>
        <end position="143"/>
    </location>
</feature>
<comment type="caution">
    <text evidence="3">The sequence shown here is derived from an EMBL/GenBank/DDBJ whole genome shotgun (WGS) entry which is preliminary data.</text>
</comment>
<reference evidence="3 4" key="1">
    <citation type="submission" date="2020-02" db="EMBL/GenBank/DDBJ databases">
        <title>Ideonella bacterium strain TBM-1.</title>
        <authorList>
            <person name="Chen W.-M."/>
        </authorList>
    </citation>
    <scope>NUCLEOTIDE SEQUENCE [LARGE SCALE GENOMIC DNA]</scope>
    <source>
        <strain evidence="3 4">TBM-1</strain>
    </source>
</reference>
<feature type="region of interest" description="Disordered" evidence="1">
    <location>
        <begin position="52"/>
        <end position="103"/>
    </location>
</feature>
<accession>A0A7C9PG48</accession>